<feature type="domain" description="AntA/AntB antirepressor" evidence="1">
    <location>
        <begin position="17"/>
        <end position="72"/>
    </location>
</feature>
<comment type="caution">
    <text evidence="2">The sequence shown here is derived from an EMBL/GenBank/DDBJ whole genome shotgun (WGS) entry which is preliminary data.</text>
</comment>
<reference evidence="2" key="2">
    <citation type="submission" date="2023-03" db="EMBL/GenBank/DDBJ databases">
        <authorList>
            <person name="Obshta O."/>
            <person name="Zabrodski M.W."/>
            <person name="Soomro T."/>
            <person name="Wilson G."/>
            <person name="Masood F."/>
            <person name="Thebeau J."/>
            <person name="Bezerra Da Silva M.C."/>
            <person name="Raza F."/>
            <person name="Biganski S."/>
            <person name="Jose M."/>
            <person name="Camilli M."/>
            <person name="Kozii I.V."/>
            <person name="Kozii R.V."/>
            <person name="Simko E."/>
            <person name="Wood S.C."/>
        </authorList>
    </citation>
    <scope>NUCLEOTIDE SEQUENCE</scope>
    <source>
        <strain evidence="2">PL001</strain>
    </source>
</reference>
<dbReference type="InterPro" id="IPR013557">
    <property type="entry name" value="AntA/B_antirep"/>
</dbReference>
<accession>A0AAP5N2G3</accession>
<dbReference type="EMBL" id="JARQGV010000004">
    <property type="protein sequence ID" value="MDT2252478.1"/>
    <property type="molecule type" value="Genomic_DNA"/>
</dbReference>
<dbReference type="AlphaFoldDB" id="A0AAP5N2G3"/>
<dbReference type="Proteomes" id="UP001259239">
    <property type="component" value="Unassembled WGS sequence"/>
</dbReference>
<evidence type="ECO:0000313" key="2">
    <source>
        <dbReference type="EMBL" id="MDT2252478.1"/>
    </source>
</evidence>
<dbReference type="Pfam" id="PF08346">
    <property type="entry name" value="AntA"/>
    <property type="match status" value="1"/>
</dbReference>
<reference evidence="2" key="1">
    <citation type="journal article" date="2023" name="J. Vet. Diagn. Invest.">
        <title>Oxytetracycline-resistant Paenibacillus larvae identified in commercial beekeeping operations in Saskatchewan using pooled honey sampling.</title>
        <authorList>
            <person name="Obshta O."/>
            <person name="Zabrodski M.W."/>
            <person name="Soomro T."/>
            <person name="Wilson G."/>
            <person name="Masood F."/>
            <person name="Thebeau J."/>
            <person name="Silva M.C.B."/>
            <person name="Biganski S."/>
            <person name="Kozii I.V."/>
            <person name="Koziy R.V."/>
            <person name="Raza M.F."/>
            <person name="Jose M.S."/>
            <person name="Simko E."/>
            <person name="Wood S.C."/>
        </authorList>
    </citation>
    <scope>NUCLEOTIDE SEQUENCE</scope>
    <source>
        <strain evidence="2">PL001</strain>
    </source>
</reference>
<name>A0AAP5N2G3_9BACL</name>
<sequence length="86" mass="9705">MNEIIPTHSNENGNLLVSGRDLHEFLESNERYSKWFARMTEYGFVENVDFTTGQKSTVVNNGAVRILDDHYLPSISGEEMAIGTLP</sequence>
<proteinExistence type="predicted"/>
<protein>
    <submittedName>
        <fullName evidence="2">AntA/AntB antirepressor family protein</fullName>
    </submittedName>
</protein>
<evidence type="ECO:0000259" key="1">
    <source>
        <dbReference type="Pfam" id="PF08346"/>
    </source>
</evidence>
<evidence type="ECO:0000313" key="3">
    <source>
        <dbReference type="Proteomes" id="UP001259239"/>
    </source>
</evidence>
<gene>
    <name evidence="2" type="ORF">P7H09_14755</name>
</gene>
<dbReference type="RefSeq" id="WP_040932741.1">
    <property type="nucleotide sequence ID" value="NZ_JARQGC010000524.1"/>
</dbReference>
<organism evidence="2 3">
    <name type="scientific">Paenibacillus larvae</name>
    <dbReference type="NCBI Taxonomy" id="1464"/>
    <lineage>
        <taxon>Bacteria</taxon>
        <taxon>Bacillati</taxon>
        <taxon>Bacillota</taxon>
        <taxon>Bacilli</taxon>
        <taxon>Bacillales</taxon>
        <taxon>Paenibacillaceae</taxon>
        <taxon>Paenibacillus</taxon>
    </lineage>
</organism>